<reference evidence="1" key="1">
    <citation type="submission" date="2022-09" db="EMBL/GenBank/DDBJ databases">
        <title>A Global Phylogenomic Analysis of the Shiitake Genus Lentinula.</title>
        <authorList>
            <consortium name="DOE Joint Genome Institute"/>
            <person name="Sierra-Patev S."/>
            <person name="Min B."/>
            <person name="Naranjo-Ortiz M."/>
            <person name="Looney B."/>
            <person name="Konkel Z."/>
            <person name="Slot J.C."/>
            <person name="Sakamoto Y."/>
            <person name="Steenwyk J.L."/>
            <person name="Rokas A."/>
            <person name="Carro J."/>
            <person name="Camarero S."/>
            <person name="Ferreira P."/>
            <person name="Molpeceres G."/>
            <person name="Ruiz-Duenas F.J."/>
            <person name="Serrano A."/>
            <person name="Henrissat B."/>
            <person name="Drula E."/>
            <person name="Hughes K.W."/>
            <person name="Mata J.L."/>
            <person name="Ishikawa N.K."/>
            <person name="Vargas-Isla R."/>
            <person name="Ushijima S."/>
            <person name="Smith C.A."/>
            <person name="Ahrendt S."/>
            <person name="Andreopoulos W."/>
            <person name="He G."/>
            <person name="Labutti K."/>
            <person name="Lipzen A."/>
            <person name="Ng V."/>
            <person name="Riley R."/>
            <person name="Sandor L."/>
            <person name="Barry K."/>
            <person name="Martinez A.T."/>
            <person name="Xiao Y."/>
            <person name="Gibbons J.G."/>
            <person name="Terashima K."/>
            <person name="Grigoriev I.V."/>
            <person name="Hibbett D.S."/>
        </authorList>
    </citation>
    <scope>NUCLEOTIDE SEQUENCE</scope>
    <source>
        <strain evidence="1">TMI1499</strain>
    </source>
</reference>
<accession>A0ACC1U4H3</accession>
<organism evidence="1 2">
    <name type="scientific">Lentinula aff. lateritia</name>
    <dbReference type="NCBI Taxonomy" id="2804960"/>
    <lineage>
        <taxon>Eukaryota</taxon>
        <taxon>Fungi</taxon>
        <taxon>Dikarya</taxon>
        <taxon>Basidiomycota</taxon>
        <taxon>Agaricomycotina</taxon>
        <taxon>Agaricomycetes</taxon>
        <taxon>Agaricomycetidae</taxon>
        <taxon>Agaricales</taxon>
        <taxon>Marasmiineae</taxon>
        <taxon>Omphalotaceae</taxon>
        <taxon>Lentinula</taxon>
    </lineage>
</organism>
<protein>
    <submittedName>
        <fullName evidence="1">Platelet-activating factor acetylhydrolase</fullName>
    </submittedName>
</protein>
<proteinExistence type="predicted"/>
<evidence type="ECO:0000313" key="2">
    <source>
        <dbReference type="Proteomes" id="UP001163835"/>
    </source>
</evidence>
<name>A0ACC1U4H3_9AGAR</name>
<comment type="caution">
    <text evidence="1">The sequence shown here is derived from an EMBL/GenBank/DDBJ whole genome shotgun (WGS) entry which is preliminary data.</text>
</comment>
<gene>
    <name evidence="1" type="ORF">F5876DRAFT_39014</name>
</gene>
<sequence>MLFLKDPNGLHPVGATRCLVPLEKPIIAGDAKIPGQEDVGLRLEEVSFTTFYPTHVPPGVKKYRKGLRWLTGPLQTEIAGLGHFAGVSRWMIWLILAPFLYAYGQFIKIPVYEDAPLLYPSEEGAKWPLVIFSHGLGGSPTTYSQLCVRLAASGKIVVAMEHRDGTMPSCFAPYNGRNRRLLYIKESEVSWAEKPQDVLQLRLDQLTIRQHEIYTTYTAFAKLVCSSNKDSDFGASVHFVGDLSSEPNFQGTWSNAPIDVEDVCLAGHSFGGCTVFSILSSMSPMAPGKNTYPRIPVRDTLILDPWLEPLPSPGPTPYSDAQDSGHVGFRLLVINSEAFTLWTSHFERLKETVKGWGPDAKLVTLLQSAHTSFSDYHVFPLIGNKAGARLMDVISKLSLSFLNNSSNDWLSESEMKSTADILYRMPEKIVTGKWKDGRNRHRLVGEVGQVVVH</sequence>
<dbReference type="EMBL" id="MU795048">
    <property type="protein sequence ID" value="KAJ3811717.1"/>
    <property type="molecule type" value="Genomic_DNA"/>
</dbReference>
<evidence type="ECO:0000313" key="1">
    <source>
        <dbReference type="EMBL" id="KAJ3811717.1"/>
    </source>
</evidence>
<dbReference type="Proteomes" id="UP001163835">
    <property type="component" value="Unassembled WGS sequence"/>
</dbReference>
<keyword evidence="2" id="KW-1185">Reference proteome</keyword>